<accession>A0A397NJW2</accession>
<dbReference type="OrthoDB" id="5995861at2"/>
<dbReference type="EMBL" id="QXDC01000005">
    <property type="protein sequence ID" value="RIA36608.1"/>
    <property type="molecule type" value="Genomic_DNA"/>
</dbReference>
<evidence type="ECO:0008006" key="4">
    <source>
        <dbReference type="Google" id="ProtNLM"/>
    </source>
</evidence>
<feature type="signal peptide" evidence="1">
    <location>
        <begin position="1"/>
        <end position="20"/>
    </location>
</feature>
<feature type="chain" id="PRO_5017391579" description="GH25 family protein" evidence="1">
    <location>
        <begin position="21"/>
        <end position="213"/>
    </location>
</feature>
<keyword evidence="1" id="KW-0732">Signal</keyword>
<organism evidence="2 3">
    <name type="scientific">Hephaestia caeni</name>
    <dbReference type="NCBI Taxonomy" id="645617"/>
    <lineage>
        <taxon>Bacteria</taxon>
        <taxon>Pseudomonadati</taxon>
        <taxon>Pseudomonadota</taxon>
        <taxon>Alphaproteobacteria</taxon>
        <taxon>Sphingomonadales</taxon>
        <taxon>Sphingomonadaceae</taxon>
        <taxon>Hephaestia</taxon>
    </lineage>
</organism>
<keyword evidence="3" id="KW-1185">Reference proteome</keyword>
<evidence type="ECO:0000313" key="3">
    <source>
        <dbReference type="Proteomes" id="UP000266568"/>
    </source>
</evidence>
<evidence type="ECO:0000256" key="1">
    <source>
        <dbReference type="SAM" id="SignalP"/>
    </source>
</evidence>
<dbReference type="RefSeq" id="WP_119037334.1">
    <property type="nucleotide sequence ID" value="NZ_QXDC01000005.1"/>
</dbReference>
<proteinExistence type="predicted"/>
<dbReference type="AlphaFoldDB" id="A0A397NJW2"/>
<gene>
    <name evidence="2" type="ORF">DFR49_3891</name>
</gene>
<reference evidence="2 3" key="1">
    <citation type="submission" date="2018-08" db="EMBL/GenBank/DDBJ databases">
        <title>Genomic Encyclopedia of Type Strains, Phase IV (KMG-IV): sequencing the most valuable type-strain genomes for metagenomic binning, comparative biology and taxonomic classification.</title>
        <authorList>
            <person name="Goeker M."/>
        </authorList>
    </citation>
    <scope>NUCLEOTIDE SEQUENCE [LARGE SCALE GENOMIC DNA]</scope>
    <source>
        <strain evidence="2 3">DSM 25527</strain>
    </source>
</reference>
<dbReference type="Proteomes" id="UP000266568">
    <property type="component" value="Unassembled WGS sequence"/>
</dbReference>
<evidence type="ECO:0000313" key="2">
    <source>
        <dbReference type="EMBL" id="RIA36608.1"/>
    </source>
</evidence>
<sequence>MRIALPFVIAALAFAMPAAAHEVWVERDGQGTARIYLGEPALPIPDGGDPEWHRLKQPVVFLSDPARPLATTRHADHLEAVPGDAGDVRVRDDSIFDPWKTDAGMTGAIFYARAGRAESEAKLDLELVPVSAGADAFTVQFRGRPVPGAAVNVITPDRWQKSFTADTDGRIVVPDLGAGRYILGVSHSESAPGTVAGKQVDRLEHISTLTFVR</sequence>
<name>A0A397NJW2_9SPHN</name>
<protein>
    <recommendedName>
        <fullName evidence="4">GH25 family protein</fullName>
    </recommendedName>
</protein>
<comment type="caution">
    <text evidence="2">The sequence shown here is derived from an EMBL/GenBank/DDBJ whole genome shotgun (WGS) entry which is preliminary data.</text>
</comment>
<dbReference type="SUPFAM" id="SSF49478">
    <property type="entry name" value="Cna protein B-type domain"/>
    <property type="match status" value="1"/>
</dbReference>